<proteinExistence type="predicted"/>
<comment type="caution">
    <text evidence="2">The sequence shown here is derived from an EMBL/GenBank/DDBJ whole genome shotgun (WGS) entry which is preliminary data.</text>
</comment>
<evidence type="ECO:0000256" key="1">
    <source>
        <dbReference type="SAM" id="MobiDB-lite"/>
    </source>
</evidence>
<accession>A0ABR3S1I2</accession>
<reference evidence="2 3" key="1">
    <citation type="submission" date="2024-02" db="EMBL/GenBank/DDBJ databases">
        <title>De novo assembly and annotation of 12 fungi associated with fruit tree decline syndrome in Ontario, Canada.</title>
        <authorList>
            <person name="Sulman M."/>
            <person name="Ellouze W."/>
            <person name="Ilyukhin E."/>
        </authorList>
    </citation>
    <scope>NUCLEOTIDE SEQUENCE [LARGE SCALE GENOMIC DNA]</scope>
    <source>
        <strain evidence="2 3">M42-189</strain>
    </source>
</reference>
<feature type="region of interest" description="Disordered" evidence="1">
    <location>
        <begin position="260"/>
        <end position="281"/>
    </location>
</feature>
<sequence length="400" mass="44542">MTATPSASTTARRRVLHPIGTLAEIQDPEAEAAFAKVKEEEDGQETSAKKKIGSHTVAAHEVITPPSSSERPKRERKAKTNKFLAEVELDLDDDDDEQVHVRDHLSPFGGAGSKRRLDFKDASPTTKEQSPKRARIGRSEIMKAPTPLSAEWDMSPQQKAELQTKTYNELSEVRGIRPSQHPTIMKDQFGVDIVPGPGHLGGQPQTDSVLHHSEPTPYSRPMKIPMSISRNRKPRKSGEEFMEEVRDKVRMKLHKDYGWPHPVPAFTTPPTESPAGEPREGNLRDLVDREASNLHHNLTLDEDQQSELLAVMKGAVRKFGNDLFKAMPTGFRAMAKPGLDLALEHLTYAQQQQVVALVQTQAGNKLREFEGEADLAYAGPQHNLGPESRDPSRESFERST</sequence>
<evidence type="ECO:0000313" key="2">
    <source>
        <dbReference type="EMBL" id="KAL1610547.1"/>
    </source>
</evidence>
<dbReference type="Proteomes" id="UP001521785">
    <property type="component" value="Unassembled WGS sequence"/>
</dbReference>
<dbReference type="EMBL" id="JAKJXO020000002">
    <property type="protein sequence ID" value="KAL1610547.1"/>
    <property type="molecule type" value="Genomic_DNA"/>
</dbReference>
<feature type="compositionally biased region" description="Basic and acidic residues" evidence="1">
    <location>
        <begin position="387"/>
        <end position="400"/>
    </location>
</feature>
<evidence type="ECO:0000313" key="3">
    <source>
        <dbReference type="Proteomes" id="UP001521785"/>
    </source>
</evidence>
<protein>
    <submittedName>
        <fullName evidence="2">Uncharacterized protein</fullName>
    </submittedName>
</protein>
<keyword evidence="3" id="KW-1185">Reference proteome</keyword>
<gene>
    <name evidence="2" type="ORF">SLS60_002216</name>
</gene>
<feature type="region of interest" description="Disordered" evidence="1">
    <location>
        <begin position="189"/>
        <end position="241"/>
    </location>
</feature>
<feature type="region of interest" description="Disordered" evidence="1">
    <location>
        <begin position="35"/>
        <end position="81"/>
    </location>
</feature>
<organism evidence="2 3">
    <name type="scientific">Paraconiothyrium brasiliense</name>
    <dbReference type="NCBI Taxonomy" id="300254"/>
    <lineage>
        <taxon>Eukaryota</taxon>
        <taxon>Fungi</taxon>
        <taxon>Dikarya</taxon>
        <taxon>Ascomycota</taxon>
        <taxon>Pezizomycotina</taxon>
        <taxon>Dothideomycetes</taxon>
        <taxon>Pleosporomycetidae</taxon>
        <taxon>Pleosporales</taxon>
        <taxon>Massarineae</taxon>
        <taxon>Didymosphaeriaceae</taxon>
        <taxon>Paraconiothyrium</taxon>
    </lineage>
</organism>
<name>A0ABR3S1I2_9PLEO</name>
<feature type="region of interest" description="Disordered" evidence="1">
    <location>
        <begin position="103"/>
        <end position="141"/>
    </location>
</feature>
<feature type="region of interest" description="Disordered" evidence="1">
    <location>
        <begin position="371"/>
        <end position="400"/>
    </location>
</feature>